<dbReference type="Proteomes" id="UP000176850">
    <property type="component" value="Unassembled WGS sequence"/>
</dbReference>
<comment type="caution">
    <text evidence="2">The sequence shown here is derived from an EMBL/GenBank/DDBJ whole genome shotgun (WGS) entry which is preliminary data.</text>
</comment>
<dbReference type="Pfam" id="PF22296">
    <property type="entry name" value="bAvd"/>
    <property type="match status" value="1"/>
</dbReference>
<dbReference type="EMBL" id="MFZH01000004">
    <property type="protein sequence ID" value="OGK19830.1"/>
    <property type="molecule type" value="Genomic_DNA"/>
</dbReference>
<accession>A0A1F7GL87</accession>
<sequence length="116" mass="13117">MDATTLPVIMLLFDVYKQVTTISVKLPKRWNYGLGISIEKSVLECLEYLVMAKNAPKQLKSAYLIKASAHLEMIRFKLRLILENKLANETIIFQTQANIAEAGRMLGGWLKSTQST</sequence>
<dbReference type="AlphaFoldDB" id="A0A1F7GL87"/>
<dbReference type="Gene3D" id="1.20.1440.60">
    <property type="entry name" value="23S rRNA-intervening sequence"/>
    <property type="match status" value="1"/>
</dbReference>
<dbReference type="InterPro" id="IPR055360">
    <property type="entry name" value="bAvd"/>
</dbReference>
<evidence type="ECO:0000259" key="1">
    <source>
        <dbReference type="Pfam" id="PF22296"/>
    </source>
</evidence>
<reference evidence="2 3" key="1">
    <citation type="journal article" date="2016" name="Nat. Commun.">
        <title>Thousands of microbial genomes shed light on interconnected biogeochemical processes in an aquifer system.</title>
        <authorList>
            <person name="Anantharaman K."/>
            <person name="Brown C.T."/>
            <person name="Hug L.A."/>
            <person name="Sharon I."/>
            <person name="Castelle C.J."/>
            <person name="Probst A.J."/>
            <person name="Thomas B.C."/>
            <person name="Singh A."/>
            <person name="Wilkins M.J."/>
            <person name="Karaoz U."/>
            <person name="Brodie E.L."/>
            <person name="Williams K.H."/>
            <person name="Hubbard S.S."/>
            <person name="Banfield J.F."/>
        </authorList>
    </citation>
    <scope>NUCLEOTIDE SEQUENCE [LARGE SCALE GENOMIC DNA]</scope>
</reference>
<dbReference type="CDD" id="cd16376">
    <property type="entry name" value="Avd_like"/>
    <property type="match status" value="1"/>
</dbReference>
<gene>
    <name evidence="2" type="ORF">A2799_00655</name>
</gene>
<dbReference type="InterPro" id="IPR036583">
    <property type="entry name" value="23S_rRNA_IVS_sf"/>
</dbReference>
<evidence type="ECO:0000313" key="3">
    <source>
        <dbReference type="Proteomes" id="UP000176850"/>
    </source>
</evidence>
<protein>
    <recommendedName>
        <fullName evidence="1">bAvd-like domain-containing protein</fullName>
    </recommendedName>
</protein>
<feature type="domain" description="bAvd-like" evidence="1">
    <location>
        <begin position="17"/>
        <end position="112"/>
    </location>
</feature>
<name>A0A1F7GL87_9BACT</name>
<organism evidence="2 3">
    <name type="scientific">Candidatus Roizmanbacteria bacterium RIFCSPHIGHO2_01_FULL_39_24</name>
    <dbReference type="NCBI Taxonomy" id="1802032"/>
    <lineage>
        <taxon>Bacteria</taxon>
        <taxon>Candidatus Roizmaniibacteriota</taxon>
    </lineage>
</organism>
<proteinExistence type="predicted"/>
<evidence type="ECO:0000313" key="2">
    <source>
        <dbReference type="EMBL" id="OGK19830.1"/>
    </source>
</evidence>